<name>A0A2V0NTJ5_9CHLO</name>
<evidence type="ECO:0000256" key="7">
    <source>
        <dbReference type="SAM" id="MobiDB-lite"/>
    </source>
</evidence>
<dbReference type="NCBIfam" id="TIGR03595">
    <property type="entry name" value="Obg_CgtA_exten"/>
    <property type="match status" value="1"/>
</dbReference>
<evidence type="ECO:0000256" key="4">
    <source>
        <dbReference type="ARBA" id="ARBA00022741"/>
    </source>
</evidence>
<dbReference type="FunFam" id="2.70.210.12:FF:000001">
    <property type="entry name" value="GTPase Obg"/>
    <property type="match status" value="1"/>
</dbReference>
<dbReference type="PROSITE" id="PS51881">
    <property type="entry name" value="OCT"/>
    <property type="match status" value="1"/>
</dbReference>
<feature type="region of interest" description="Disordered" evidence="7">
    <location>
        <begin position="1"/>
        <end position="122"/>
    </location>
</feature>
<dbReference type="PROSITE" id="PS51883">
    <property type="entry name" value="OBG"/>
    <property type="match status" value="1"/>
</dbReference>
<dbReference type="Gene3D" id="3.40.50.300">
    <property type="entry name" value="P-loop containing nucleotide triphosphate hydrolases"/>
    <property type="match status" value="1"/>
</dbReference>
<dbReference type="EMBL" id="BDRX01000003">
    <property type="protein sequence ID" value="GBF88155.1"/>
    <property type="molecule type" value="Genomic_DNA"/>
</dbReference>
<dbReference type="Proteomes" id="UP000247498">
    <property type="component" value="Unassembled WGS sequence"/>
</dbReference>
<dbReference type="GO" id="GO:0003924">
    <property type="term" value="F:GTPase activity"/>
    <property type="evidence" value="ECO:0007669"/>
    <property type="project" value="InterPro"/>
</dbReference>
<evidence type="ECO:0000313" key="11">
    <source>
        <dbReference type="EMBL" id="GBF88155.1"/>
    </source>
</evidence>
<dbReference type="PROSITE" id="PS51710">
    <property type="entry name" value="G_OBG"/>
    <property type="match status" value="1"/>
</dbReference>
<dbReference type="InterPro" id="IPR027417">
    <property type="entry name" value="P-loop_NTPase"/>
</dbReference>
<dbReference type="NCBIfam" id="NF008955">
    <property type="entry name" value="PRK12297.1"/>
    <property type="match status" value="1"/>
</dbReference>
<dbReference type="GO" id="GO:0000287">
    <property type="term" value="F:magnesium ion binding"/>
    <property type="evidence" value="ECO:0007669"/>
    <property type="project" value="InterPro"/>
</dbReference>
<dbReference type="InterPro" id="IPR015349">
    <property type="entry name" value="OCT_dom"/>
</dbReference>
<feature type="compositionally biased region" description="Low complexity" evidence="7">
    <location>
        <begin position="49"/>
        <end position="67"/>
    </location>
</feature>
<dbReference type="CDD" id="cd01898">
    <property type="entry name" value="Obg"/>
    <property type="match status" value="1"/>
</dbReference>
<dbReference type="InterPro" id="IPR006074">
    <property type="entry name" value="GTP1-OBG_CS"/>
</dbReference>
<evidence type="ECO:0000313" key="12">
    <source>
        <dbReference type="Proteomes" id="UP000247498"/>
    </source>
</evidence>
<dbReference type="PANTHER" id="PTHR11702:SF44">
    <property type="entry name" value="GTP-BINDING PROTEIN OBGC, CHLOROPLASTIC"/>
    <property type="match status" value="1"/>
</dbReference>
<dbReference type="FunCoup" id="A0A2V0NTJ5">
    <property type="interactions" value="876"/>
</dbReference>
<dbReference type="InterPro" id="IPR036346">
    <property type="entry name" value="GTP-bd_prot_GTP1/OBG_C_sf"/>
</dbReference>
<feature type="domain" description="OBG-type G" evidence="8">
    <location>
        <begin position="342"/>
        <end position="513"/>
    </location>
</feature>
<dbReference type="PRINTS" id="PR00326">
    <property type="entry name" value="GTP1OBG"/>
</dbReference>
<dbReference type="PANTHER" id="PTHR11702">
    <property type="entry name" value="DEVELOPMENTALLY REGULATED GTP-BINDING PROTEIN-RELATED"/>
    <property type="match status" value="1"/>
</dbReference>
<evidence type="ECO:0000256" key="6">
    <source>
        <dbReference type="ARBA" id="ARBA00023134"/>
    </source>
</evidence>
<sequence length="655" mass="69089">MHARAQAEASTSGRACGSTTCPAVPLPRRCRGTSGTRGTAAPPPPRPPAALARPPAPRRVACAAAPPQQQGTGEWSERLLSITKKRPRRGRPGNGGGGGGAAGDGPGAGARQLQQQRQQRDAVEVAVTDEDLLAADAAFDAAGGGDDEDEWGGDGAAGGGAAGSGGRMLGGGEKRLPPSVRCFDTARIFVKSGDGGAGCVAFRREPFVEHGGPNGGNGGRGGHVWAVADEGLNSLLPFRNQAHFRAHSGAAGQGAMRDGAHGEDLEIRVPLGTIIRARDAGEDAPPLAELLAPGQRALLAVGGRGGRGNLSFKTGRNTAPAFAEKGEAGYELYVDLELKVVADVGIVGVPNAGKSTLLSVLTAARPKIANYPFTTLVPNLGVCEMDFRTTVFADVPGLLEGAHEGHGLGHRFLRHVQRCRALVHVLDGTSPDPVGDYRAICLELELFNPELMDKPQVVAYNKTDVPDSGDYWEFVREYLVEEEGLDPGRVLPISAATGRGVKDLVRAVRAVLDDLGPATLEPSTDALNRTAAPKRFDSEARIDRFTVEKEPLPQPGGDQLFYVRGAAIERFAQMTNWDYYEAVKRFQRVLDVSGISQSLRDAGIREGDAVALGDVGEFVWSEERGEAAVYGAWLEDMRSRGRNRQGVAAWPGAKK</sequence>
<comment type="caution">
    <text evidence="11">The sequence shown here is derived from an EMBL/GenBank/DDBJ whole genome shotgun (WGS) entry which is preliminary data.</text>
</comment>
<dbReference type="GO" id="GO:0042254">
    <property type="term" value="P:ribosome biogenesis"/>
    <property type="evidence" value="ECO:0007669"/>
    <property type="project" value="UniProtKB-UniRule"/>
</dbReference>
<keyword evidence="5" id="KW-0460">Magnesium</keyword>
<feature type="region of interest" description="Disordered" evidence="7">
    <location>
        <begin position="141"/>
        <end position="174"/>
    </location>
</feature>
<dbReference type="STRING" id="307507.A0A2V0NTJ5"/>
<dbReference type="SUPFAM" id="SSF82051">
    <property type="entry name" value="Obg GTP-binding protein N-terminal domain"/>
    <property type="match status" value="1"/>
</dbReference>
<keyword evidence="12" id="KW-1185">Reference proteome</keyword>
<dbReference type="InterPro" id="IPR014100">
    <property type="entry name" value="GTP-bd_Obg/CgtA"/>
</dbReference>
<dbReference type="InterPro" id="IPR006169">
    <property type="entry name" value="GTP1_OBG_dom"/>
</dbReference>
<evidence type="ECO:0000256" key="1">
    <source>
        <dbReference type="ARBA" id="ARBA00001946"/>
    </source>
</evidence>
<keyword evidence="4" id="KW-0547">Nucleotide-binding</keyword>
<dbReference type="GO" id="GO:0005525">
    <property type="term" value="F:GTP binding"/>
    <property type="evidence" value="ECO:0007669"/>
    <property type="project" value="UniProtKB-KW"/>
</dbReference>
<comment type="similarity">
    <text evidence="2">Belongs to the TRAFAC class OBG-HflX-like GTPase superfamily. OBG GTPase family.</text>
</comment>
<keyword evidence="3" id="KW-0479">Metal-binding</keyword>
<dbReference type="NCBIfam" id="NF008956">
    <property type="entry name" value="PRK12299.1"/>
    <property type="match status" value="1"/>
</dbReference>
<dbReference type="InterPro" id="IPR031167">
    <property type="entry name" value="G_OBG"/>
</dbReference>
<dbReference type="InterPro" id="IPR045086">
    <property type="entry name" value="OBG_GTPase"/>
</dbReference>
<dbReference type="PROSITE" id="PS00905">
    <property type="entry name" value="GTP1_OBG"/>
    <property type="match status" value="1"/>
</dbReference>
<dbReference type="Gene3D" id="3.30.300.350">
    <property type="entry name" value="GTP-binding protein OBG, C-terminal domain"/>
    <property type="match status" value="1"/>
</dbReference>
<dbReference type="Pfam" id="PF09269">
    <property type="entry name" value="DUF1967"/>
    <property type="match status" value="1"/>
</dbReference>
<dbReference type="OrthoDB" id="347018at2759"/>
<keyword evidence="6" id="KW-0342">GTP-binding</keyword>
<comment type="cofactor">
    <cofactor evidence="1">
        <name>Mg(2+)</name>
        <dbReference type="ChEBI" id="CHEBI:18420"/>
    </cofactor>
</comment>
<dbReference type="Pfam" id="PF01018">
    <property type="entry name" value="GTP1_OBG"/>
    <property type="match status" value="1"/>
</dbReference>
<dbReference type="AlphaFoldDB" id="A0A2V0NTJ5"/>
<dbReference type="InterPro" id="IPR006073">
    <property type="entry name" value="GTP-bd"/>
</dbReference>
<protein>
    <submittedName>
        <fullName evidence="11">GTP-binding protein, chloroplastic</fullName>
    </submittedName>
</protein>
<dbReference type="Gene3D" id="2.70.210.12">
    <property type="entry name" value="GTP1/OBG domain"/>
    <property type="match status" value="1"/>
</dbReference>
<evidence type="ECO:0000256" key="2">
    <source>
        <dbReference type="ARBA" id="ARBA00007699"/>
    </source>
</evidence>
<organism evidence="11 12">
    <name type="scientific">Raphidocelis subcapitata</name>
    <dbReference type="NCBI Taxonomy" id="307507"/>
    <lineage>
        <taxon>Eukaryota</taxon>
        <taxon>Viridiplantae</taxon>
        <taxon>Chlorophyta</taxon>
        <taxon>core chlorophytes</taxon>
        <taxon>Chlorophyceae</taxon>
        <taxon>CS clade</taxon>
        <taxon>Sphaeropleales</taxon>
        <taxon>Selenastraceae</taxon>
        <taxon>Raphidocelis</taxon>
    </lineage>
</organism>
<feature type="domain" description="Obg" evidence="10">
    <location>
        <begin position="180"/>
        <end position="341"/>
    </location>
</feature>
<feature type="domain" description="OCT" evidence="9">
    <location>
        <begin position="537"/>
        <end position="622"/>
    </location>
</feature>
<dbReference type="Pfam" id="PF01926">
    <property type="entry name" value="MMR_HSR1"/>
    <property type="match status" value="1"/>
</dbReference>
<dbReference type="GO" id="GO:0005739">
    <property type="term" value="C:mitochondrion"/>
    <property type="evidence" value="ECO:0007669"/>
    <property type="project" value="TreeGrafter"/>
</dbReference>
<accession>A0A2V0NTJ5</accession>
<dbReference type="HAMAP" id="MF_01454">
    <property type="entry name" value="GTPase_Obg"/>
    <property type="match status" value="1"/>
</dbReference>
<gene>
    <name evidence="11" type="ORF">Rsub_00867</name>
</gene>
<dbReference type="SUPFAM" id="SSF52540">
    <property type="entry name" value="P-loop containing nucleoside triphosphate hydrolases"/>
    <property type="match status" value="1"/>
</dbReference>
<feature type="compositionally biased region" description="Polar residues" evidence="7">
    <location>
        <begin position="8"/>
        <end position="21"/>
    </location>
</feature>
<feature type="compositionally biased region" description="Gly residues" evidence="7">
    <location>
        <begin position="153"/>
        <end position="171"/>
    </location>
</feature>
<dbReference type="NCBIfam" id="NF008954">
    <property type="entry name" value="PRK12296.1"/>
    <property type="match status" value="1"/>
</dbReference>
<dbReference type="InterPro" id="IPR036726">
    <property type="entry name" value="GTP1_OBG_dom_sf"/>
</dbReference>
<reference evidence="11 12" key="1">
    <citation type="journal article" date="2018" name="Sci. Rep.">
        <title>Raphidocelis subcapitata (=Pseudokirchneriella subcapitata) provides an insight into genome evolution and environmental adaptations in the Sphaeropleales.</title>
        <authorList>
            <person name="Suzuki S."/>
            <person name="Yamaguchi H."/>
            <person name="Nakajima N."/>
            <person name="Kawachi M."/>
        </authorList>
    </citation>
    <scope>NUCLEOTIDE SEQUENCE [LARGE SCALE GENOMIC DNA]</scope>
    <source>
        <strain evidence="11 12">NIES-35</strain>
    </source>
</reference>
<dbReference type="SUPFAM" id="SSF102741">
    <property type="entry name" value="Obg GTP-binding protein C-terminal domain"/>
    <property type="match status" value="1"/>
</dbReference>
<proteinExistence type="inferred from homology"/>
<dbReference type="NCBIfam" id="TIGR02729">
    <property type="entry name" value="Obg_CgtA"/>
    <property type="match status" value="1"/>
</dbReference>
<evidence type="ECO:0000256" key="5">
    <source>
        <dbReference type="ARBA" id="ARBA00022842"/>
    </source>
</evidence>
<evidence type="ECO:0000259" key="8">
    <source>
        <dbReference type="PROSITE" id="PS51710"/>
    </source>
</evidence>
<dbReference type="InParanoid" id="A0A2V0NTJ5"/>
<evidence type="ECO:0000259" key="9">
    <source>
        <dbReference type="PROSITE" id="PS51881"/>
    </source>
</evidence>
<evidence type="ECO:0000259" key="10">
    <source>
        <dbReference type="PROSITE" id="PS51883"/>
    </source>
</evidence>
<feature type="compositionally biased region" description="Gly residues" evidence="7">
    <location>
        <begin position="92"/>
        <end position="108"/>
    </location>
</feature>
<evidence type="ECO:0000256" key="3">
    <source>
        <dbReference type="ARBA" id="ARBA00022723"/>
    </source>
</evidence>